<dbReference type="OrthoDB" id="6612717at2759"/>
<proteinExistence type="predicted"/>
<dbReference type="AlphaFoldDB" id="A0A034WFU9"/>
<accession>A0A034WFU9</accession>
<keyword evidence="2" id="KW-0812">Transmembrane</keyword>
<sequence>MSICIVYETTICEERFIKMSPKSICYGLLLIFVFILAVNAACVCQEKGVDYCAKCKEPTFVRPKPRHGYLNPELDLTPIGNSCSCDKLFVEPAALPKPCSNKKPEPKNSVCKCSAPSPSSSYYPPTPTVYETRQTGDYYKPAPLPSTPSLSYKSSSCGCSSASTIPAYPLPDATYAQPQDSTVPADPISISLALQANKAIAVPEAKLAYGFAKKPIDSMKKITFSNVPEENLFKLKSNVITFKKPKLTPAPLSEEEEVEEEELVDTADTPAQLTYQQLGYVPEHFKNPKFRKVSTAYSDDYYSHEAGYPLPYKVKVDCGFKPGRMAAYFKRKPQNEPAAYY</sequence>
<dbReference type="EMBL" id="GAKP01004500">
    <property type="protein sequence ID" value="JAC54452.1"/>
    <property type="molecule type" value="Transcribed_RNA"/>
</dbReference>
<reference evidence="3" key="1">
    <citation type="journal article" date="2014" name="BMC Genomics">
        <title>Characterizing the developmental transcriptome of the oriental fruit fly, Bactrocera dorsalis (Diptera: Tephritidae) through comparative genomic analysis with Drosophila melanogaster utilizing modENCODE datasets.</title>
        <authorList>
            <person name="Geib S.M."/>
            <person name="Calla B."/>
            <person name="Hall B."/>
            <person name="Hou S."/>
            <person name="Manoukis N.C."/>
        </authorList>
    </citation>
    <scope>NUCLEOTIDE SEQUENCE</scope>
    <source>
        <strain evidence="3">Punador</strain>
    </source>
</reference>
<keyword evidence="2" id="KW-0472">Membrane</keyword>
<feature type="transmembrane region" description="Helical" evidence="2">
    <location>
        <begin position="24"/>
        <end position="41"/>
    </location>
</feature>
<organism evidence="3">
    <name type="scientific">Bactrocera dorsalis</name>
    <name type="common">Oriental fruit fly</name>
    <name type="synonym">Dacus dorsalis</name>
    <dbReference type="NCBI Taxonomy" id="27457"/>
    <lineage>
        <taxon>Eukaryota</taxon>
        <taxon>Metazoa</taxon>
        <taxon>Ecdysozoa</taxon>
        <taxon>Arthropoda</taxon>
        <taxon>Hexapoda</taxon>
        <taxon>Insecta</taxon>
        <taxon>Pterygota</taxon>
        <taxon>Neoptera</taxon>
        <taxon>Endopterygota</taxon>
        <taxon>Diptera</taxon>
        <taxon>Brachycera</taxon>
        <taxon>Muscomorpha</taxon>
        <taxon>Tephritoidea</taxon>
        <taxon>Tephritidae</taxon>
        <taxon>Bactrocera</taxon>
        <taxon>Bactrocera</taxon>
    </lineage>
</organism>
<feature type="region of interest" description="Disordered" evidence="1">
    <location>
        <begin position="99"/>
        <end position="119"/>
    </location>
</feature>
<protein>
    <submittedName>
        <fullName evidence="3">Uncharacterized protein</fullName>
    </submittedName>
</protein>
<evidence type="ECO:0000256" key="2">
    <source>
        <dbReference type="SAM" id="Phobius"/>
    </source>
</evidence>
<evidence type="ECO:0000256" key="1">
    <source>
        <dbReference type="SAM" id="MobiDB-lite"/>
    </source>
</evidence>
<dbReference type="EMBL" id="GAKP01004501">
    <property type="protein sequence ID" value="JAC54451.1"/>
    <property type="molecule type" value="Transcribed_RNA"/>
</dbReference>
<keyword evidence="2" id="KW-1133">Transmembrane helix</keyword>
<evidence type="ECO:0000313" key="3">
    <source>
        <dbReference type="EMBL" id="JAC54451.1"/>
    </source>
</evidence>
<name>A0A034WFU9_BACDO</name>